<protein>
    <submittedName>
        <fullName evidence="1">Uncharacterized protein</fullName>
    </submittedName>
</protein>
<dbReference type="KEGG" id="atr:18447857"/>
<proteinExistence type="predicted"/>
<dbReference type="OMA" id="ATLFCIH"/>
<dbReference type="PANTHER" id="PTHR36337:SF1">
    <property type="entry name" value="OBSCURIN-LIKE PROTEIN"/>
    <property type="match status" value="1"/>
</dbReference>
<gene>
    <name evidence="1" type="ORF">AMTR_s00069p00190840</name>
</gene>
<dbReference type="OrthoDB" id="18975at2759"/>
<dbReference type="eggNOG" id="ENOG502QSMU">
    <property type="taxonomic scope" value="Eukaryota"/>
</dbReference>
<keyword evidence="2" id="KW-1185">Reference proteome</keyword>
<dbReference type="AlphaFoldDB" id="U5DDG7"/>
<dbReference type="Proteomes" id="UP000017836">
    <property type="component" value="Unassembled WGS sequence"/>
</dbReference>
<dbReference type="PANTHER" id="PTHR36337">
    <property type="entry name" value="OBSCURIN-LIKE PROTEIN"/>
    <property type="match status" value="1"/>
</dbReference>
<sequence>MQNPKPVFLEDWLRNCLPLSHHPLPQPSSARDIVHAWSHLRLSLSNKAFQKEHLNSLETLQLFLSSLHVADPQAKLLLAILSLPIPQELRPRAFQIILRILSLWVRKASNPSLTLLESAVSETQKLLGGGHGGRKGLIPVGILLLGVMASIPNLSERSKVGCLELVCELLQGEHEEIGEQQGMIPEVLAGVGYSLSSLDDGFFFDRILGLLLGLWVVEDGPCVSVPHGLMVLHLIEWLVSGFLQVRKYDNIESICRRIETSQRKSSALGSQFVSVMAASGALRAFNLDKSGNIGIRILLEGVIDLVAGDWVLKTDIISNLDQSLIPKYDKFASLLLQCISIGVSRIDHVSFHPHLFICLALSLLFETFPLLSLYQRITENYKGEFVVFMPDLVRETMASIVFREAGATTRAFCNQYVLAGEEHRLMVENLILDYCQSVYSYHRRIVFMFRERKEMLEALGKIAQDAFLMIVVFLSTASKHKISPSFSNEIQADISVKTLMAFSCMEYFRRVRLAEYTDTIRRTVLCIQENETALTSFINSVPPYDELTNHRGCLCLEGTDYSWSQDDVQTARVFFYLRVLSTCMGHTPVSAFKKSVVPTMFLYMQHPANRVARASHSLFVAFISTEKETDQDQRTQLKERVAFYYMQRTLEAYPAITPMEGLSSGVIALVRHLPPGNPAIFYGIHSLFDKTYELCIESTVQSNNNEENKKEVKELGMELTELILRLMFLVDIQVLPDLLKRLAQFVVQLAAERQIMVLNEIYSQVASSDDVVRKPILVPWLHSVTYLCSPNKKISGIGNSASNSGGELGKMSVCNVGNSSENQTESSSLIHVSRL</sequence>
<name>U5DDG7_AMBTC</name>
<dbReference type="EMBL" id="KI392069">
    <property type="protein sequence ID" value="ERN19472.1"/>
    <property type="molecule type" value="Genomic_DNA"/>
</dbReference>
<organism evidence="1 2">
    <name type="scientific">Amborella trichopoda</name>
    <dbReference type="NCBI Taxonomy" id="13333"/>
    <lineage>
        <taxon>Eukaryota</taxon>
        <taxon>Viridiplantae</taxon>
        <taxon>Streptophyta</taxon>
        <taxon>Embryophyta</taxon>
        <taxon>Tracheophyta</taxon>
        <taxon>Spermatophyta</taxon>
        <taxon>Magnoliopsida</taxon>
        <taxon>Amborellales</taxon>
        <taxon>Amborellaceae</taxon>
        <taxon>Amborella</taxon>
    </lineage>
</organism>
<reference evidence="2" key="1">
    <citation type="journal article" date="2013" name="Science">
        <title>The Amborella genome and the evolution of flowering plants.</title>
        <authorList>
            <consortium name="Amborella Genome Project"/>
        </authorList>
    </citation>
    <scope>NUCLEOTIDE SEQUENCE [LARGE SCALE GENOMIC DNA]</scope>
</reference>
<dbReference type="Gramene" id="ERN19472">
    <property type="protein sequence ID" value="ERN19472"/>
    <property type="gene ID" value="AMTR_s00069p00190840"/>
</dbReference>
<evidence type="ECO:0000313" key="1">
    <source>
        <dbReference type="EMBL" id="ERN19472.1"/>
    </source>
</evidence>
<dbReference type="HOGENOM" id="CLU_018843_1_0_1"/>
<accession>U5DDG7</accession>
<dbReference type="STRING" id="13333.U5DDG7"/>
<evidence type="ECO:0000313" key="2">
    <source>
        <dbReference type="Proteomes" id="UP000017836"/>
    </source>
</evidence>